<dbReference type="KEGG" id="lem:LEN_3614"/>
<gene>
    <name evidence="2" type="ORF">LEN_3614</name>
</gene>
<evidence type="ECO:0000256" key="1">
    <source>
        <dbReference type="SAM" id="SignalP"/>
    </source>
</evidence>
<evidence type="ECO:0000313" key="3">
    <source>
        <dbReference type="Proteomes" id="UP000218824"/>
    </source>
</evidence>
<accession>A0AAU9B458</accession>
<sequence length="89" mass="9475">MSIFRTANQEFVMRKSFALGLGLTAALVATAALARPPGPDEIGEFYFYYDTAGNVVGQAELSCAGVYSESGVRTAKYSSGHMTCPPSRD</sequence>
<evidence type="ECO:0000313" key="2">
    <source>
        <dbReference type="EMBL" id="BAV99101.1"/>
    </source>
</evidence>
<dbReference type="Proteomes" id="UP000218824">
    <property type="component" value="Chromosome"/>
</dbReference>
<dbReference type="Pfam" id="PF19806">
    <property type="entry name" value="DUF6289"/>
    <property type="match status" value="1"/>
</dbReference>
<keyword evidence="1" id="KW-0732">Signal</keyword>
<dbReference type="AlphaFoldDB" id="A0AAU9B458"/>
<organism evidence="2 3">
    <name type="scientific">Lysobacter enzymogenes</name>
    <dbReference type="NCBI Taxonomy" id="69"/>
    <lineage>
        <taxon>Bacteria</taxon>
        <taxon>Pseudomonadati</taxon>
        <taxon>Pseudomonadota</taxon>
        <taxon>Gammaproteobacteria</taxon>
        <taxon>Lysobacterales</taxon>
        <taxon>Lysobacteraceae</taxon>
        <taxon>Lysobacter</taxon>
    </lineage>
</organism>
<protein>
    <recommendedName>
        <fullName evidence="4">Secreted protein</fullName>
    </recommendedName>
</protein>
<dbReference type="EMBL" id="AP014940">
    <property type="protein sequence ID" value="BAV99101.1"/>
    <property type="molecule type" value="Genomic_DNA"/>
</dbReference>
<reference evidence="2 3" key="1">
    <citation type="journal article" date="2017" name="DNA Res.">
        <title>Complete genome sequence and expression profile of the commercial lytic enzyme producer Lysobacter enzymogenes M497-1.</title>
        <authorList>
            <person name="Takami H."/>
            <person name="Toyoda A."/>
            <person name="Uchiyama I."/>
            <person name="Itoh T."/>
            <person name="Takaki Y."/>
            <person name="Arai W."/>
            <person name="Nishi S."/>
            <person name="Kawai M."/>
            <person name="Shinya K."/>
            <person name="Ikeda H."/>
        </authorList>
    </citation>
    <scope>NUCLEOTIDE SEQUENCE [LARGE SCALE GENOMIC DNA]</scope>
    <source>
        <strain evidence="2 3">M497-1</strain>
    </source>
</reference>
<proteinExistence type="predicted"/>
<feature type="signal peptide" evidence="1">
    <location>
        <begin position="1"/>
        <end position="34"/>
    </location>
</feature>
<evidence type="ECO:0008006" key="4">
    <source>
        <dbReference type="Google" id="ProtNLM"/>
    </source>
</evidence>
<name>A0AAU9B458_LYSEN</name>
<dbReference type="InterPro" id="IPR046256">
    <property type="entry name" value="DUF6289"/>
</dbReference>
<feature type="chain" id="PRO_5043459794" description="Secreted protein" evidence="1">
    <location>
        <begin position="35"/>
        <end position="89"/>
    </location>
</feature>